<evidence type="ECO:0000256" key="3">
    <source>
        <dbReference type="ARBA" id="ARBA00022553"/>
    </source>
</evidence>
<evidence type="ECO:0000313" key="6">
    <source>
        <dbReference type="EMBL" id="MCH4294074.1"/>
    </source>
</evidence>
<dbReference type="InterPro" id="IPR036890">
    <property type="entry name" value="HATPase_C_sf"/>
</dbReference>
<reference evidence="6 7" key="1">
    <citation type="submission" date="2022-02" db="EMBL/GenBank/DDBJ databases">
        <title>The genome sequence of Shewanella sp. 3B26.</title>
        <authorList>
            <person name="Du J."/>
        </authorList>
    </citation>
    <scope>NUCLEOTIDE SEQUENCE [LARGE SCALE GENOMIC DNA]</scope>
    <source>
        <strain evidence="6 7">3B26</strain>
    </source>
</reference>
<dbReference type="CDD" id="cd00082">
    <property type="entry name" value="HisKA"/>
    <property type="match status" value="1"/>
</dbReference>
<dbReference type="EC" id="2.7.13.3" evidence="2"/>
<dbReference type="EMBL" id="JAKUDL010000002">
    <property type="protein sequence ID" value="MCH4294074.1"/>
    <property type="molecule type" value="Genomic_DNA"/>
</dbReference>
<keyword evidence="7" id="KW-1185">Reference proteome</keyword>
<dbReference type="Pfam" id="PF01590">
    <property type="entry name" value="GAF"/>
    <property type="match status" value="1"/>
</dbReference>
<dbReference type="InterPro" id="IPR005467">
    <property type="entry name" value="His_kinase_dom"/>
</dbReference>
<dbReference type="PROSITE" id="PS50109">
    <property type="entry name" value="HIS_KIN"/>
    <property type="match status" value="1"/>
</dbReference>
<proteinExistence type="predicted"/>
<dbReference type="Proteomes" id="UP001297581">
    <property type="component" value="Unassembled WGS sequence"/>
</dbReference>
<dbReference type="RefSeq" id="WP_240590491.1">
    <property type="nucleotide sequence ID" value="NZ_JAKUDL010000002.1"/>
</dbReference>
<organism evidence="6 7">
    <name type="scientific">Shewanella zhuhaiensis</name>
    <dbReference type="NCBI Taxonomy" id="2919576"/>
    <lineage>
        <taxon>Bacteria</taxon>
        <taxon>Pseudomonadati</taxon>
        <taxon>Pseudomonadota</taxon>
        <taxon>Gammaproteobacteria</taxon>
        <taxon>Alteromonadales</taxon>
        <taxon>Shewanellaceae</taxon>
        <taxon>Shewanella</taxon>
    </lineage>
</organism>
<comment type="catalytic activity">
    <reaction evidence="1">
        <text>ATP + protein L-histidine = ADP + protein N-phospho-L-histidine.</text>
        <dbReference type="EC" id="2.7.13.3"/>
    </reaction>
</comment>
<protein>
    <recommendedName>
        <fullName evidence="2">histidine kinase</fullName>
        <ecNumber evidence="2">2.7.13.3</ecNumber>
    </recommendedName>
</protein>
<dbReference type="SUPFAM" id="SSF55874">
    <property type="entry name" value="ATPase domain of HSP90 chaperone/DNA topoisomerase II/histidine kinase"/>
    <property type="match status" value="1"/>
</dbReference>
<gene>
    <name evidence="6" type="ORF">MJ923_07135</name>
</gene>
<evidence type="ECO:0000313" key="7">
    <source>
        <dbReference type="Proteomes" id="UP001297581"/>
    </source>
</evidence>
<keyword evidence="6" id="KW-0067">ATP-binding</keyword>
<dbReference type="Gene3D" id="3.30.565.10">
    <property type="entry name" value="Histidine kinase-like ATPase, C-terminal domain"/>
    <property type="match status" value="1"/>
</dbReference>
<dbReference type="InterPro" id="IPR003594">
    <property type="entry name" value="HATPase_dom"/>
</dbReference>
<dbReference type="InterPro" id="IPR003661">
    <property type="entry name" value="HisK_dim/P_dom"/>
</dbReference>
<keyword evidence="6" id="KW-0547">Nucleotide-binding</keyword>
<sequence length="440" mass="48553">MDPMLATIIEKVSNTRGEAFFNSITLALHDAIHADYTFVATLDKEQYCSNTLALVADGALVDNISYSLADTPCANAADDSVCCYRTNVAASFPNDKLLKDMQIEGYLGTPLHDLKGEVMGIIVALYRRPIEDESRVLELFKLFSGRIEAELDRLSHERLLEKANQQLESKVAERTAHLDKVISELKDAQKRLVESEKMAAMGNLVAGLAHEVNTPLGVAITSHSVLSEQRDALRSHYQSGELSTEELDEYLETTDSALMLLDVNLHRAVELVESFKRTAADQHCADKELINLAQYYRQVLLALKPLLKSVQAKASIHIPEDWNLTTIPGVHSQTLTNLLSNSVMHGFDAGGDNQIEITGERLADGNYCIHYRDNGKGLSPEARKHIFEPFFTTARAKGGIGLGMNIVFNLVNQQLGGKIILPVSDRGFALDMVFPELGES</sequence>
<dbReference type="Pfam" id="PF02518">
    <property type="entry name" value="HATPase_c"/>
    <property type="match status" value="1"/>
</dbReference>
<accession>A0AAJ1BHQ0</accession>
<dbReference type="GO" id="GO:0000155">
    <property type="term" value="F:phosphorelay sensor kinase activity"/>
    <property type="evidence" value="ECO:0007669"/>
    <property type="project" value="InterPro"/>
</dbReference>
<dbReference type="PANTHER" id="PTHR43065">
    <property type="entry name" value="SENSOR HISTIDINE KINASE"/>
    <property type="match status" value="1"/>
</dbReference>
<evidence type="ECO:0000259" key="5">
    <source>
        <dbReference type="PROSITE" id="PS50109"/>
    </source>
</evidence>
<dbReference type="InterPro" id="IPR036097">
    <property type="entry name" value="HisK_dim/P_sf"/>
</dbReference>
<name>A0AAJ1BHQ0_9GAMM</name>
<keyword evidence="3" id="KW-0597">Phosphoprotein</keyword>
<dbReference type="SUPFAM" id="SSF47384">
    <property type="entry name" value="Homodimeric domain of signal transducing histidine kinase"/>
    <property type="match status" value="1"/>
</dbReference>
<feature type="domain" description="Histidine kinase" evidence="5">
    <location>
        <begin position="207"/>
        <end position="438"/>
    </location>
</feature>
<dbReference type="Gene3D" id="3.30.450.40">
    <property type="match status" value="1"/>
</dbReference>
<dbReference type="AlphaFoldDB" id="A0AAJ1BHQ0"/>
<dbReference type="PRINTS" id="PR00344">
    <property type="entry name" value="BCTRLSENSOR"/>
</dbReference>
<dbReference type="Gene3D" id="1.10.287.130">
    <property type="match status" value="1"/>
</dbReference>
<dbReference type="InterPro" id="IPR004358">
    <property type="entry name" value="Sig_transdc_His_kin-like_C"/>
</dbReference>
<dbReference type="InterPro" id="IPR029016">
    <property type="entry name" value="GAF-like_dom_sf"/>
</dbReference>
<feature type="coiled-coil region" evidence="4">
    <location>
        <begin position="153"/>
        <end position="198"/>
    </location>
</feature>
<dbReference type="PANTHER" id="PTHR43065:SF47">
    <property type="match status" value="1"/>
</dbReference>
<evidence type="ECO:0000256" key="2">
    <source>
        <dbReference type="ARBA" id="ARBA00012438"/>
    </source>
</evidence>
<dbReference type="InterPro" id="IPR003018">
    <property type="entry name" value="GAF"/>
</dbReference>
<dbReference type="CDD" id="cd00075">
    <property type="entry name" value="HATPase"/>
    <property type="match status" value="1"/>
</dbReference>
<dbReference type="GO" id="GO:0005524">
    <property type="term" value="F:ATP binding"/>
    <property type="evidence" value="ECO:0007669"/>
    <property type="project" value="UniProtKB-KW"/>
</dbReference>
<dbReference type="SMART" id="SM00065">
    <property type="entry name" value="GAF"/>
    <property type="match status" value="1"/>
</dbReference>
<keyword evidence="4" id="KW-0175">Coiled coil</keyword>
<comment type="caution">
    <text evidence="6">The sequence shown here is derived from an EMBL/GenBank/DDBJ whole genome shotgun (WGS) entry which is preliminary data.</text>
</comment>
<dbReference type="SUPFAM" id="SSF55781">
    <property type="entry name" value="GAF domain-like"/>
    <property type="match status" value="1"/>
</dbReference>
<evidence type="ECO:0000256" key="4">
    <source>
        <dbReference type="SAM" id="Coils"/>
    </source>
</evidence>
<dbReference type="SMART" id="SM00387">
    <property type="entry name" value="HATPase_c"/>
    <property type="match status" value="1"/>
</dbReference>
<evidence type="ECO:0000256" key="1">
    <source>
        <dbReference type="ARBA" id="ARBA00000085"/>
    </source>
</evidence>